<reference evidence="2 3" key="1">
    <citation type="submission" date="2017-06" db="EMBL/GenBank/DDBJ databases">
        <authorList>
            <person name="Kim H.J."/>
            <person name="Triplett B.A."/>
        </authorList>
    </citation>
    <scope>NUCLEOTIDE SEQUENCE [LARGE SCALE GENOMIC DNA]</scope>
    <source>
        <strain evidence="2 3">DSM 19307</strain>
    </source>
</reference>
<dbReference type="EMBL" id="FZPD01000002">
    <property type="protein sequence ID" value="SNS84408.1"/>
    <property type="molecule type" value="Genomic_DNA"/>
</dbReference>
<evidence type="ECO:0000313" key="2">
    <source>
        <dbReference type="EMBL" id="SNS84408.1"/>
    </source>
</evidence>
<gene>
    <name evidence="2" type="ORF">SAMN05421640_1483</name>
</gene>
<dbReference type="OrthoDB" id="982587at2"/>
<dbReference type="SUPFAM" id="SSF46785">
    <property type="entry name" value="Winged helix' DNA-binding domain"/>
    <property type="match status" value="1"/>
</dbReference>
<protein>
    <submittedName>
        <fullName evidence="2">Transcriptional regulator PadR-like family protein</fullName>
    </submittedName>
</protein>
<dbReference type="RefSeq" id="WP_089356215.1">
    <property type="nucleotide sequence ID" value="NZ_FZPD01000002.1"/>
</dbReference>
<accession>A0A239HTK3</accession>
<dbReference type="Proteomes" id="UP000198393">
    <property type="component" value="Unassembled WGS sequence"/>
</dbReference>
<sequence>MKEYQLGEFEEIVLLTVAILHEEAYGVSIKEDIEERLKRSVSVSALQTALRRMEKKDYLKSELGEATAIRGGKRKRYFKVTKTGKAALDYAKETRQKLWSAIPDVSYEYVKAWISSGRLPHPGLQNS</sequence>
<name>A0A239HTK3_EKHLU</name>
<dbReference type="Gene3D" id="1.10.10.10">
    <property type="entry name" value="Winged helix-like DNA-binding domain superfamily/Winged helix DNA-binding domain"/>
    <property type="match status" value="1"/>
</dbReference>
<evidence type="ECO:0000313" key="3">
    <source>
        <dbReference type="Proteomes" id="UP000198393"/>
    </source>
</evidence>
<organism evidence="2 3">
    <name type="scientific">Ekhidna lutea</name>
    <dbReference type="NCBI Taxonomy" id="447679"/>
    <lineage>
        <taxon>Bacteria</taxon>
        <taxon>Pseudomonadati</taxon>
        <taxon>Bacteroidota</taxon>
        <taxon>Cytophagia</taxon>
        <taxon>Cytophagales</taxon>
        <taxon>Reichenbachiellaceae</taxon>
        <taxon>Ekhidna</taxon>
    </lineage>
</organism>
<dbReference type="InterPro" id="IPR036390">
    <property type="entry name" value="WH_DNA-bd_sf"/>
</dbReference>
<keyword evidence="3" id="KW-1185">Reference proteome</keyword>
<dbReference type="InterPro" id="IPR036388">
    <property type="entry name" value="WH-like_DNA-bd_sf"/>
</dbReference>
<dbReference type="Pfam" id="PF03551">
    <property type="entry name" value="PadR"/>
    <property type="match status" value="1"/>
</dbReference>
<dbReference type="AlphaFoldDB" id="A0A239HTK3"/>
<dbReference type="InterPro" id="IPR005149">
    <property type="entry name" value="Tscrpt_reg_PadR_N"/>
</dbReference>
<feature type="domain" description="Transcription regulator PadR N-terminal" evidence="1">
    <location>
        <begin position="19"/>
        <end position="88"/>
    </location>
</feature>
<proteinExistence type="predicted"/>
<evidence type="ECO:0000259" key="1">
    <source>
        <dbReference type="Pfam" id="PF03551"/>
    </source>
</evidence>